<evidence type="ECO:0000256" key="4">
    <source>
        <dbReference type="RuleBase" id="RU003719"/>
    </source>
</evidence>
<reference evidence="7 8" key="1">
    <citation type="submission" date="2014-05" db="EMBL/GenBank/DDBJ databases">
        <title>ATOL: Assembling a taxonomically balanced genome-scale reconstruction of the evolutionary history of the Enterobacteriaceae.</title>
        <authorList>
            <person name="Plunkett G.III."/>
            <person name="Neeno-Eckwall E.C."/>
            <person name="Glasner J.D."/>
            <person name="Perna N.T."/>
        </authorList>
    </citation>
    <scope>NUCLEOTIDE SEQUENCE [LARGE SCALE GENOMIC DNA]</scope>
    <source>
        <strain evidence="7 8">ATCC 33301</strain>
    </source>
</reference>
<dbReference type="Gene3D" id="3.40.50.720">
    <property type="entry name" value="NAD(P)-binding Rossmann-like Domain"/>
    <property type="match status" value="2"/>
</dbReference>
<protein>
    <submittedName>
        <fullName evidence="7">D-3-phosphoglycerate dehydrogenase</fullName>
        <ecNumber evidence="7">1.1.1.-</ecNumber>
        <ecNumber evidence="7">1.1.1.237</ecNumber>
        <ecNumber evidence="7">1.1.1.95</ecNumber>
    </submittedName>
</protein>
<dbReference type="PANTHER" id="PTHR10996">
    <property type="entry name" value="2-HYDROXYACID DEHYDROGENASE-RELATED"/>
    <property type="match status" value="1"/>
</dbReference>
<organism evidence="7 8">
    <name type="scientific">Tatumella ptyseos ATCC 33301</name>
    <dbReference type="NCBI Taxonomy" id="1005995"/>
    <lineage>
        <taxon>Bacteria</taxon>
        <taxon>Pseudomonadati</taxon>
        <taxon>Pseudomonadota</taxon>
        <taxon>Gammaproteobacteria</taxon>
        <taxon>Enterobacterales</taxon>
        <taxon>Erwiniaceae</taxon>
        <taxon>Tatumella</taxon>
    </lineage>
</organism>
<keyword evidence="1" id="KW-0521">NADP</keyword>
<feature type="domain" description="D-isomer specific 2-hydroxyacid dehydrogenase NAD-binding" evidence="6">
    <location>
        <begin position="112"/>
        <end position="284"/>
    </location>
</feature>
<keyword evidence="8" id="KW-1185">Reference proteome</keyword>
<evidence type="ECO:0000256" key="1">
    <source>
        <dbReference type="ARBA" id="ARBA00022857"/>
    </source>
</evidence>
<dbReference type="Pfam" id="PF02826">
    <property type="entry name" value="2-Hacid_dh_C"/>
    <property type="match status" value="1"/>
</dbReference>
<dbReference type="Proteomes" id="UP000028602">
    <property type="component" value="Unassembled WGS sequence"/>
</dbReference>
<dbReference type="SUPFAM" id="SSF51735">
    <property type="entry name" value="NAD(P)-binding Rossmann-fold domains"/>
    <property type="match status" value="1"/>
</dbReference>
<name>A0A085JDU1_9GAMM</name>
<dbReference type="GO" id="GO:0005829">
    <property type="term" value="C:cytosol"/>
    <property type="evidence" value="ECO:0007669"/>
    <property type="project" value="TreeGrafter"/>
</dbReference>
<dbReference type="PROSITE" id="PS00065">
    <property type="entry name" value="D_2_HYDROXYACID_DH_1"/>
    <property type="match status" value="1"/>
</dbReference>
<evidence type="ECO:0000256" key="2">
    <source>
        <dbReference type="ARBA" id="ARBA00023002"/>
    </source>
</evidence>
<dbReference type="InterPro" id="IPR029752">
    <property type="entry name" value="D-isomer_DH_CS1"/>
</dbReference>
<evidence type="ECO:0000259" key="6">
    <source>
        <dbReference type="Pfam" id="PF02826"/>
    </source>
</evidence>
<comment type="caution">
    <text evidence="7">The sequence shown here is derived from an EMBL/GenBank/DDBJ whole genome shotgun (WGS) entry which is preliminary data.</text>
</comment>
<evidence type="ECO:0000259" key="5">
    <source>
        <dbReference type="Pfam" id="PF00389"/>
    </source>
</evidence>
<dbReference type="GO" id="GO:0016618">
    <property type="term" value="F:hydroxypyruvate reductase [NAD(P)H] activity"/>
    <property type="evidence" value="ECO:0007669"/>
    <property type="project" value="TreeGrafter"/>
</dbReference>
<accession>A0A085JDU1</accession>
<dbReference type="InterPro" id="IPR036291">
    <property type="entry name" value="NAD(P)-bd_dom_sf"/>
</dbReference>
<dbReference type="FunFam" id="3.40.50.720:FF:000213">
    <property type="entry name" value="Putative 2-hydroxyacid dehydrogenase"/>
    <property type="match status" value="1"/>
</dbReference>
<dbReference type="GO" id="GO:0051287">
    <property type="term" value="F:NAD binding"/>
    <property type="evidence" value="ECO:0007669"/>
    <property type="project" value="InterPro"/>
</dbReference>
<dbReference type="EC" id="1.1.1.237" evidence="7"/>
<dbReference type="CDD" id="cd12156">
    <property type="entry name" value="HPPR"/>
    <property type="match status" value="1"/>
</dbReference>
<dbReference type="EC" id="1.1.1.-" evidence="7"/>
<dbReference type="AlphaFoldDB" id="A0A085JDU1"/>
<dbReference type="EC" id="1.1.1.95" evidence="7"/>
<dbReference type="eggNOG" id="COG1052">
    <property type="taxonomic scope" value="Bacteria"/>
</dbReference>
<dbReference type="SUPFAM" id="SSF52283">
    <property type="entry name" value="Formate/glycerate dehydrogenase catalytic domain-like"/>
    <property type="match status" value="1"/>
</dbReference>
<dbReference type="InterPro" id="IPR050223">
    <property type="entry name" value="D-isomer_2-hydroxyacid_DH"/>
</dbReference>
<evidence type="ECO:0000256" key="3">
    <source>
        <dbReference type="ARBA" id="ARBA00023027"/>
    </source>
</evidence>
<dbReference type="PANTHER" id="PTHR10996:SF283">
    <property type="entry name" value="GLYOXYLATE_HYDROXYPYRUVATE REDUCTASE B"/>
    <property type="match status" value="1"/>
</dbReference>
<dbReference type="GO" id="GO:0047995">
    <property type="term" value="F:(2R)-hydroxyphenylpyruvate reductase [NAD(P)H] activity"/>
    <property type="evidence" value="ECO:0007669"/>
    <property type="project" value="UniProtKB-EC"/>
</dbReference>
<dbReference type="GO" id="GO:0030267">
    <property type="term" value="F:glyoxylate reductase (NADPH) activity"/>
    <property type="evidence" value="ECO:0007669"/>
    <property type="project" value="TreeGrafter"/>
</dbReference>
<dbReference type="InterPro" id="IPR006140">
    <property type="entry name" value="D-isomer_DH_NAD-bd"/>
</dbReference>
<sequence length="316" mass="34196">MHTNTQPVILLIAPVMDVLQTSLDASYRVFRLYEQTDTTEFLNRHGGEVQAVVTRGDTGVSRDILEQLPQAGMIAVFGVGTDAIDLSYTRERGIHVGITAGVLTDDVADLAMGLLLAASRRLCQGDHFVRTGQWEKTAPPLATKVSTKRLGILGMGNIGQAIARRAKGFDMTILYHSRQRNDALDDQWCEDLHSLASQSDFLVIAASGSAENSGIINAAVFEAMPEHAWLINVARGSLIDEPALLRALQEKVIAGAALDVFEHEPHVPEAFFALDNVLLQPHVASATVETRQAMSQSVSDNLAAYFSGRAIPGLIQ</sequence>
<gene>
    <name evidence="7" type="primary">hppr</name>
    <name evidence="7" type="ORF">GTPT_2398</name>
</gene>
<proteinExistence type="inferred from homology"/>
<comment type="similarity">
    <text evidence="4">Belongs to the D-isomer specific 2-hydroxyacid dehydrogenase family.</text>
</comment>
<evidence type="ECO:0000313" key="7">
    <source>
        <dbReference type="EMBL" id="KFD18637.1"/>
    </source>
</evidence>
<dbReference type="RefSeq" id="WP_025901907.1">
    <property type="nucleotide sequence ID" value="NZ_ATMJ01000011.1"/>
</dbReference>
<dbReference type="Pfam" id="PF00389">
    <property type="entry name" value="2-Hacid_dh"/>
    <property type="match status" value="1"/>
</dbReference>
<evidence type="ECO:0000313" key="8">
    <source>
        <dbReference type="Proteomes" id="UP000028602"/>
    </source>
</evidence>
<feature type="domain" description="D-isomer specific 2-hydroxyacid dehydrogenase catalytic" evidence="5">
    <location>
        <begin position="14"/>
        <end position="313"/>
    </location>
</feature>
<dbReference type="OrthoDB" id="9805416at2"/>
<dbReference type="GO" id="GO:0004617">
    <property type="term" value="F:phosphoglycerate dehydrogenase activity"/>
    <property type="evidence" value="ECO:0007669"/>
    <property type="project" value="UniProtKB-EC"/>
</dbReference>
<keyword evidence="3" id="KW-0520">NAD</keyword>
<keyword evidence="2 4" id="KW-0560">Oxidoreductase</keyword>
<dbReference type="InterPro" id="IPR006139">
    <property type="entry name" value="D-isomer_2_OHA_DH_cat_dom"/>
</dbReference>
<dbReference type="EMBL" id="JMPR01000037">
    <property type="protein sequence ID" value="KFD18637.1"/>
    <property type="molecule type" value="Genomic_DNA"/>
</dbReference>